<name>A0A6C0HE99_9ZZZZ</name>
<keyword evidence="1" id="KW-0472">Membrane</keyword>
<evidence type="ECO:0000256" key="1">
    <source>
        <dbReference type="SAM" id="Phobius"/>
    </source>
</evidence>
<evidence type="ECO:0000313" key="2">
    <source>
        <dbReference type="EMBL" id="QHT78754.1"/>
    </source>
</evidence>
<keyword evidence="1" id="KW-0812">Transmembrane</keyword>
<proteinExistence type="predicted"/>
<organism evidence="2">
    <name type="scientific">viral metagenome</name>
    <dbReference type="NCBI Taxonomy" id="1070528"/>
    <lineage>
        <taxon>unclassified sequences</taxon>
        <taxon>metagenomes</taxon>
        <taxon>organismal metagenomes</taxon>
    </lineage>
</organism>
<dbReference type="EMBL" id="MN739936">
    <property type="protein sequence ID" value="QHT78754.1"/>
    <property type="molecule type" value="Genomic_DNA"/>
</dbReference>
<dbReference type="AlphaFoldDB" id="A0A6C0HE99"/>
<keyword evidence="1" id="KW-1133">Transmembrane helix</keyword>
<sequence length="436" mass="46935">MKQSTYIIIFLLLVIIYNLMITDQYSFLERFALSGTVVTDISQLDPTKFYLVGTRTKSNIKSPAQNGGTECPDYPITIYKEAAIVNADCISPTAAISSVPDDTFYSYETSSVPGVVIFPRFFTTNITFNIPVTTTTNDNATKSISYNTNGTVLIVGNTSGNLYWSSNFGTSTQSFNLISGGTNTFNNASIGMGNFYVGGRLTPSNDNLLMAGTTTGSMSPIQNGSSYYYGTQQAIGTVTGIQGYVGTPDNVLMTIGLNGRVFLQQQGAFWYRIVWSQDPARASSISLDQTVATIVQYTPSSGTTLASSIIYMVSLQPGGNVAKAPGGIGAEISTLGTAGFKKVVGNPNNIVYLCAGEDLRAFAINSDGNMLICNNITTASSPSDWIVLPSLTGLKFKQVFYRKTANNIAYAINESGKVYVQRDVDSMFKQLFNLIV</sequence>
<feature type="transmembrane region" description="Helical" evidence="1">
    <location>
        <begin position="6"/>
        <end position="22"/>
    </location>
</feature>
<accession>A0A6C0HE99</accession>
<protein>
    <submittedName>
        <fullName evidence="2">Uncharacterized protein</fullName>
    </submittedName>
</protein>
<reference evidence="2" key="1">
    <citation type="journal article" date="2020" name="Nature">
        <title>Giant virus diversity and host interactions through global metagenomics.</title>
        <authorList>
            <person name="Schulz F."/>
            <person name="Roux S."/>
            <person name="Paez-Espino D."/>
            <person name="Jungbluth S."/>
            <person name="Walsh D.A."/>
            <person name="Denef V.J."/>
            <person name="McMahon K.D."/>
            <person name="Konstantinidis K.T."/>
            <person name="Eloe-Fadrosh E.A."/>
            <person name="Kyrpides N.C."/>
            <person name="Woyke T."/>
        </authorList>
    </citation>
    <scope>NUCLEOTIDE SEQUENCE</scope>
    <source>
        <strain evidence="2">GVMAG-M-3300023179-92</strain>
    </source>
</reference>